<sequence length="38" mass="4449">MMNAGGYKFIDFVKVGVPLMFIVWAMLTGMLTWIYQLY</sequence>
<proteinExistence type="predicted"/>
<protein>
    <submittedName>
        <fullName evidence="2">Uncharacterized transporter YfbS</fullName>
    </submittedName>
</protein>
<dbReference type="AlphaFoldDB" id="A0A3B0W0D9"/>
<keyword evidence="1" id="KW-0812">Transmembrane</keyword>
<evidence type="ECO:0000313" key="2">
    <source>
        <dbReference type="EMBL" id="VAW44167.1"/>
    </source>
</evidence>
<keyword evidence="1" id="KW-0472">Membrane</keyword>
<dbReference type="EMBL" id="UOFA01000087">
    <property type="protein sequence ID" value="VAW44167.1"/>
    <property type="molecule type" value="Genomic_DNA"/>
</dbReference>
<reference evidence="2" key="1">
    <citation type="submission" date="2018-06" db="EMBL/GenBank/DDBJ databases">
        <authorList>
            <person name="Zhirakovskaya E."/>
        </authorList>
    </citation>
    <scope>NUCLEOTIDE SEQUENCE</scope>
</reference>
<gene>
    <name evidence="2" type="ORF">MNBD_GAMMA02-1855</name>
</gene>
<keyword evidence="1" id="KW-1133">Transmembrane helix</keyword>
<evidence type="ECO:0000256" key="1">
    <source>
        <dbReference type="SAM" id="Phobius"/>
    </source>
</evidence>
<organism evidence="2">
    <name type="scientific">hydrothermal vent metagenome</name>
    <dbReference type="NCBI Taxonomy" id="652676"/>
    <lineage>
        <taxon>unclassified sequences</taxon>
        <taxon>metagenomes</taxon>
        <taxon>ecological metagenomes</taxon>
    </lineage>
</organism>
<accession>A0A3B0W0D9</accession>
<feature type="transmembrane region" description="Helical" evidence="1">
    <location>
        <begin position="12"/>
        <end position="35"/>
    </location>
</feature>
<name>A0A3B0W0D9_9ZZZZ</name>